<dbReference type="InterPro" id="IPR029058">
    <property type="entry name" value="AB_hydrolase_fold"/>
</dbReference>
<organism evidence="2 3">
    <name type="scientific">Mycolicibacterium alvei</name>
    <dbReference type="NCBI Taxonomy" id="67081"/>
    <lineage>
        <taxon>Bacteria</taxon>
        <taxon>Bacillati</taxon>
        <taxon>Actinomycetota</taxon>
        <taxon>Actinomycetes</taxon>
        <taxon>Mycobacteriales</taxon>
        <taxon>Mycobacteriaceae</taxon>
        <taxon>Mycolicibacterium</taxon>
    </lineage>
</organism>
<reference evidence="2 3" key="1">
    <citation type="journal article" date="2019" name="Emerg. Microbes Infect.">
        <title>Comprehensive subspecies identification of 175 nontuberculous mycobacteria species based on 7547 genomic profiles.</title>
        <authorList>
            <person name="Matsumoto Y."/>
            <person name="Kinjo T."/>
            <person name="Motooka D."/>
            <person name="Nabeya D."/>
            <person name="Jung N."/>
            <person name="Uechi K."/>
            <person name="Horii T."/>
            <person name="Iida T."/>
            <person name="Fujita J."/>
            <person name="Nakamura S."/>
        </authorList>
    </citation>
    <scope>NUCLEOTIDE SEQUENCE [LARGE SCALE GENOMIC DNA]</scope>
    <source>
        <strain evidence="2 3">JCM 12272</strain>
    </source>
</reference>
<feature type="domain" description="AB hydrolase-1" evidence="1">
    <location>
        <begin position="62"/>
        <end position="162"/>
    </location>
</feature>
<dbReference type="GO" id="GO:0016020">
    <property type="term" value="C:membrane"/>
    <property type="evidence" value="ECO:0007669"/>
    <property type="project" value="TreeGrafter"/>
</dbReference>
<dbReference type="PANTHER" id="PTHR43798">
    <property type="entry name" value="MONOACYLGLYCEROL LIPASE"/>
    <property type="match status" value="1"/>
</dbReference>
<dbReference type="EMBL" id="AP022565">
    <property type="protein sequence ID" value="BBX28291.1"/>
    <property type="molecule type" value="Genomic_DNA"/>
</dbReference>
<dbReference type="Pfam" id="PF00561">
    <property type="entry name" value="Abhydrolase_1"/>
    <property type="match status" value="1"/>
</dbReference>
<name>A0A6N4UXT0_9MYCO</name>
<dbReference type="Proteomes" id="UP000466906">
    <property type="component" value="Chromosome"/>
</dbReference>
<proteinExistence type="predicted"/>
<dbReference type="InterPro" id="IPR000073">
    <property type="entry name" value="AB_hydrolase_1"/>
</dbReference>
<keyword evidence="3" id="KW-1185">Reference proteome</keyword>
<dbReference type="InterPro" id="IPR050266">
    <property type="entry name" value="AB_hydrolase_sf"/>
</dbReference>
<dbReference type="PRINTS" id="PR00111">
    <property type="entry name" value="ABHYDROLASE"/>
</dbReference>
<keyword evidence="2" id="KW-0378">Hydrolase</keyword>
<evidence type="ECO:0000313" key="2">
    <source>
        <dbReference type="EMBL" id="BBX28291.1"/>
    </source>
</evidence>
<accession>A0A6N4UXT0</accession>
<dbReference type="PANTHER" id="PTHR43798:SF33">
    <property type="entry name" value="HYDROLASE, PUTATIVE (AFU_ORTHOLOGUE AFUA_2G14860)-RELATED"/>
    <property type="match status" value="1"/>
</dbReference>
<protein>
    <submittedName>
        <fullName evidence="2">Alpha/beta hydrolase</fullName>
    </submittedName>
</protein>
<dbReference type="AlphaFoldDB" id="A0A6N4UXT0"/>
<gene>
    <name evidence="2" type="ORF">MALV_34160</name>
</gene>
<dbReference type="Gene3D" id="3.40.50.1820">
    <property type="entry name" value="alpha/beta hydrolase"/>
    <property type="match status" value="1"/>
</dbReference>
<dbReference type="KEGG" id="malv:MALV_34160"/>
<evidence type="ECO:0000313" key="3">
    <source>
        <dbReference type="Proteomes" id="UP000466906"/>
    </source>
</evidence>
<dbReference type="SUPFAM" id="SSF53474">
    <property type="entry name" value="alpha/beta-Hydrolases"/>
    <property type="match status" value="1"/>
</dbReference>
<evidence type="ECO:0000259" key="1">
    <source>
        <dbReference type="Pfam" id="PF00561"/>
    </source>
</evidence>
<dbReference type="GO" id="GO:0016787">
    <property type="term" value="F:hydrolase activity"/>
    <property type="evidence" value="ECO:0007669"/>
    <property type="project" value="UniProtKB-KW"/>
</dbReference>
<sequence>MRTMKLRIALGVLVLVVAALLLNELVATKEHRQAEPFAGGHVLELDGPDLNVREYGPPGERAVVLLHGYSASIEWWEQVAPQLARDQRVIAIDLVGHGGSEAPADGAAYHSAEQATAVRNALVALGVRRAVLVGHSMGGAVSAELARQYPDLVERVVVSDTPAADDLVTMPLLGQMVCWPVIGPAMDLARSVDAISEGSLQTGFAADYPVPDYAHRSLERLTYTGLCDSTEGPHPTVETLAALHKPVLVLWGDEDVLTPTAPNVERYTAAGLPPVVIEGSGHTPMVEQPDQFLAAVTPFVRIPAPAR</sequence>